<dbReference type="SUPFAM" id="SSF46785">
    <property type="entry name" value="Winged helix' DNA-binding domain"/>
    <property type="match status" value="1"/>
</dbReference>
<feature type="domain" description="HTH gntR-type" evidence="4">
    <location>
        <begin position="23"/>
        <end position="91"/>
    </location>
</feature>
<dbReference type="InterPro" id="IPR028978">
    <property type="entry name" value="Chorismate_lyase_/UTRA_dom_sf"/>
</dbReference>
<dbReference type="PROSITE" id="PS50949">
    <property type="entry name" value="HTH_GNTR"/>
    <property type="match status" value="1"/>
</dbReference>
<keyword evidence="2" id="KW-0238">DNA-binding</keyword>
<sequence length="256" mass="29038">MENTGRNLNMATVKDDLLASGSNKRYVNLAHLLRMRIRAGDYRPGDRLPAIDQLARQFNTAVVTARQALALLERDGLVQRRQGVGTFVLDDAVAPVGLELPLDQDWSGIRALWGASQVRILAERDRVECPPDYAQHGQPADAYFYMRRVHEAQGIPYTVADIYIDREVYRKAPKRFRHEIALHVLPQLLPQRKLEAFEMIQVDAADVELAKWLDIAVGAPVVIMKRVVRDESGRIIYAGTPVYRGDIVRLDRTFKL</sequence>
<evidence type="ECO:0000256" key="2">
    <source>
        <dbReference type="ARBA" id="ARBA00023125"/>
    </source>
</evidence>
<organism evidence="5 6">
    <name type="scientific">Bordetella bronchiseptica 00-P-2796</name>
    <dbReference type="NCBI Taxonomy" id="1331199"/>
    <lineage>
        <taxon>Bacteria</taxon>
        <taxon>Pseudomonadati</taxon>
        <taxon>Pseudomonadota</taxon>
        <taxon>Betaproteobacteria</taxon>
        <taxon>Burkholderiales</taxon>
        <taxon>Alcaligenaceae</taxon>
        <taxon>Bordetella</taxon>
    </lineage>
</organism>
<evidence type="ECO:0000313" key="6">
    <source>
        <dbReference type="Proteomes" id="UP000025756"/>
    </source>
</evidence>
<protein>
    <submittedName>
        <fullName evidence="5">UbiC transcription regulator-associated domain protein</fullName>
    </submittedName>
</protein>
<dbReference type="InterPro" id="IPR050679">
    <property type="entry name" value="Bact_HTH_transcr_reg"/>
</dbReference>
<accession>A0ABR4RHI1</accession>
<dbReference type="Gene3D" id="1.10.10.10">
    <property type="entry name" value="Winged helix-like DNA-binding domain superfamily/Winged helix DNA-binding domain"/>
    <property type="match status" value="1"/>
</dbReference>
<dbReference type="SMART" id="SM00345">
    <property type="entry name" value="HTH_GNTR"/>
    <property type="match status" value="1"/>
</dbReference>
<dbReference type="Pfam" id="PF07702">
    <property type="entry name" value="UTRA"/>
    <property type="match status" value="1"/>
</dbReference>
<reference evidence="5 6" key="1">
    <citation type="submission" date="2014-03" db="EMBL/GenBank/DDBJ databases">
        <title>Genome sequence of Bordetella bronchiseptica.</title>
        <authorList>
            <person name="Harvill E."/>
            <person name="Goodfield L.L."/>
            <person name="Ivanov Y.V."/>
            <person name="Meyer J.A."/>
            <person name="Muse S.J."/>
            <person name="Jacobs N."/>
            <person name="Bendor L."/>
            <person name="Smallridge W.E."/>
            <person name="Brinkac L.M."/>
            <person name="Sanka R."/>
            <person name="Kim M."/>
            <person name="Losada L."/>
        </authorList>
    </citation>
    <scope>NUCLEOTIDE SEQUENCE [LARGE SCALE GENOMIC DNA]</scope>
    <source>
        <strain evidence="5 6">00-P-2796</strain>
    </source>
</reference>
<dbReference type="Gene3D" id="3.40.1410.10">
    <property type="entry name" value="Chorismate lyase-like"/>
    <property type="match status" value="1"/>
</dbReference>
<dbReference type="SUPFAM" id="SSF64288">
    <property type="entry name" value="Chorismate lyase-like"/>
    <property type="match status" value="1"/>
</dbReference>
<gene>
    <name evidence="5" type="ORF">L490_2178</name>
</gene>
<dbReference type="InterPro" id="IPR036390">
    <property type="entry name" value="WH_DNA-bd_sf"/>
</dbReference>
<evidence type="ECO:0000256" key="1">
    <source>
        <dbReference type="ARBA" id="ARBA00023015"/>
    </source>
</evidence>
<dbReference type="EMBL" id="JGWH01000094">
    <property type="protein sequence ID" value="KCV34641.1"/>
    <property type="molecule type" value="Genomic_DNA"/>
</dbReference>
<evidence type="ECO:0000313" key="5">
    <source>
        <dbReference type="EMBL" id="KCV34641.1"/>
    </source>
</evidence>
<keyword evidence="6" id="KW-1185">Reference proteome</keyword>
<dbReference type="Pfam" id="PF00392">
    <property type="entry name" value="GntR"/>
    <property type="match status" value="1"/>
</dbReference>
<keyword evidence="3" id="KW-0804">Transcription</keyword>
<dbReference type="InterPro" id="IPR036388">
    <property type="entry name" value="WH-like_DNA-bd_sf"/>
</dbReference>
<dbReference type="InterPro" id="IPR011663">
    <property type="entry name" value="UTRA"/>
</dbReference>
<dbReference type="InterPro" id="IPR000524">
    <property type="entry name" value="Tscrpt_reg_HTH_GntR"/>
</dbReference>
<comment type="caution">
    <text evidence="5">The sequence shown here is derived from an EMBL/GenBank/DDBJ whole genome shotgun (WGS) entry which is preliminary data.</text>
</comment>
<evidence type="ECO:0000256" key="3">
    <source>
        <dbReference type="ARBA" id="ARBA00023163"/>
    </source>
</evidence>
<dbReference type="PANTHER" id="PTHR44846:SF17">
    <property type="entry name" value="GNTR-FAMILY TRANSCRIPTIONAL REGULATOR"/>
    <property type="match status" value="1"/>
</dbReference>
<evidence type="ECO:0000259" key="4">
    <source>
        <dbReference type="PROSITE" id="PS50949"/>
    </source>
</evidence>
<name>A0ABR4RHI1_BORBO</name>
<proteinExistence type="predicted"/>
<keyword evidence="1" id="KW-0805">Transcription regulation</keyword>
<dbReference type="SMART" id="SM00866">
    <property type="entry name" value="UTRA"/>
    <property type="match status" value="1"/>
</dbReference>
<dbReference type="CDD" id="cd07377">
    <property type="entry name" value="WHTH_GntR"/>
    <property type="match status" value="1"/>
</dbReference>
<dbReference type="PANTHER" id="PTHR44846">
    <property type="entry name" value="MANNOSYL-D-GLYCERATE TRANSPORT/METABOLISM SYSTEM REPRESSOR MNGR-RELATED"/>
    <property type="match status" value="1"/>
</dbReference>
<dbReference type="Proteomes" id="UP000025756">
    <property type="component" value="Unassembled WGS sequence"/>
</dbReference>